<feature type="compositionally biased region" description="Polar residues" evidence="15">
    <location>
        <begin position="608"/>
        <end position="625"/>
    </location>
</feature>
<dbReference type="CDD" id="cd05402">
    <property type="entry name" value="NT_PAP_TUTase"/>
    <property type="match status" value="2"/>
</dbReference>
<dbReference type="SUPFAM" id="SSF81301">
    <property type="entry name" value="Nucleotidyltransferase"/>
    <property type="match status" value="2"/>
</dbReference>
<evidence type="ECO:0000256" key="3">
    <source>
        <dbReference type="ARBA" id="ARBA00004123"/>
    </source>
</evidence>
<feature type="compositionally biased region" description="Polar residues" evidence="15">
    <location>
        <begin position="585"/>
        <end position="599"/>
    </location>
</feature>
<keyword evidence="6" id="KW-0507">mRNA processing</keyword>
<sequence length="1288" mass="143299">MASGTGYLGVTPPISTSESSPREKEVTATLMEELRKQGIFESEEESKRREIVLGRLAALVKKFVRRVSLARGLSESAANAAGGKIYTFGSYRLGVHGPGTDIDTLCVVPRHVTREDFFTVLEEMLREMEGVTVVSGVPEAYVPIITTEISGIPIDLLFAQLSLPSIPEDLDLQDDNLLKNLDDKSVRSLNGSRVINEILRLVPNVDVFRDALRCIKLWAQRRAIYSNVNGFLGGVAWAMLVARVCQLYPNAVAGAVVSRFFVIMDKWAWPQPVLLKPIEDGPLQVRVWNPKLYPQDRAHRMPIITPAYPSMCATHNVMESTHQIMKEEFQRGCNIVDQVMKGEAEWSALFVKHDFFHRYRFYLQIIASSSNLDIQNKWSGTVESKVRQLVMRLEFVDALKLAHPFIKGFDAVYYCLSEEESRAVSRGEIPDEVAKRKQEDVAGKEGVITMHTTSYFIGLSIKPKEGAELYYEICTLLPVLMSSRQANATGPRKLDISYPTAEFYKMVKMWDKYDESSMHIVVRHIKHTALPDYVFEPGERDAAARGKKRTRSSKASTGGDEVVSRLADISSKDSPAPASKRSRTESQSRPNSVASSSRPMVSPPQVLHANSTDSRTGSTALNDLPHTQASDSLTIAARRTYALSSPALTPAILSPTLDIMAHTNGNTKYLGVTPPISVSESTPREKEVTVTLMEELRRQGTFESEEEAKLREIVLGRLAALVKKFVRKVSLARGLSEAAANAAGGKIFTFGSYRLGVHGPGSDIDTLCVVPKHVSREDFFEIFEDMLKETEGVTEVSGVPDAYVPIIKTKISGIPIDLVMARLALSSIPDDLSLQDDNLLRNLDERCVRSLNGSRVTDEILRLVPNVSVFRDALRCIKLWAQRRAIYSNVNGFLGGVAWAMLVARICQLYPNAIAGAIVSRFFIIMYQWTWPQPVLLKPIEDGPLPVRVWNPKLYPADRAHRMPIITPAYPSMCATHNVTQSTQMIMTEEFKKASEIVDRVIIGKASWSDLFAKHDFFHKYRYYLQVIASTGSPELQIKWSGTVESRIRQLVMKLEYVESLALAHPFIKGFEQVTYCMNEEEVRAVAQGEISEAIAKRKKEDIEGVEGASAVYSTTFYIGLAVEPRQPGSVGVRRLDISYPTTEFTKLVKMWEKFDENKMGIVVRHIRSSALPDYVFDEGERQPRLAQKRPKTKTTDRSSHTSPDAPNKKPRHSIAETPLAAALPHEALNGAENGVKALPHINTAVTVEQPPPSAGVYKPPVKDTTQVKSPQLPKGENVAVATATDVS</sequence>
<evidence type="ECO:0000256" key="11">
    <source>
        <dbReference type="ARBA" id="ARBA00022842"/>
    </source>
</evidence>
<gene>
    <name evidence="19" type="ORF">ONZ51_g8363</name>
</gene>
<dbReference type="InterPro" id="IPR043519">
    <property type="entry name" value="NT_sf"/>
</dbReference>
<keyword evidence="13" id="KW-0464">Manganese</keyword>
<dbReference type="Gene3D" id="3.30.70.590">
    <property type="entry name" value="Poly(A) polymerase predicted RNA binding domain"/>
    <property type="match status" value="2"/>
</dbReference>
<dbReference type="GO" id="GO:0046872">
    <property type="term" value="F:metal ion binding"/>
    <property type="evidence" value="ECO:0007669"/>
    <property type="project" value="UniProtKB-KW"/>
</dbReference>
<dbReference type="InterPro" id="IPR048840">
    <property type="entry name" value="PolA_pol_NTPase"/>
</dbReference>
<comment type="cofactor">
    <cofactor evidence="1">
        <name>Mn(2+)</name>
        <dbReference type="ChEBI" id="CHEBI:29035"/>
    </cofactor>
</comment>
<dbReference type="EMBL" id="JAPEVG010000250">
    <property type="protein sequence ID" value="KAJ8472671.1"/>
    <property type="molecule type" value="Genomic_DNA"/>
</dbReference>
<dbReference type="FunFam" id="3.30.70.590:FF:000003">
    <property type="entry name" value="Poly(A) polymerase"/>
    <property type="match status" value="2"/>
</dbReference>
<evidence type="ECO:0000256" key="4">
    <source>
        <dbReference type="ARBA" id="ARBA00010912"/>
    </source>
</evidence>
<evidence type="ECO:0000256" key="5">
    <source>
        <dbReference type="ARBA" id="ARBA00012388"/>
    </source>
</evidence>
<comment type="subcellular location">
    <subcellularLocation>
        <location evidence="3">Nucleus</location>
    </subcellularLocation>
</comment>
<dbReference type="Pfam" id="PF04928">
    <property type="entry name" value="PAP_central"/>
    <property type="match status" value="2"/>
</dbReference>
<keyword evidence="11" id="KW-0460">Magnesium</keyword>
<protein>
    <recommendedName>
        <fullName evidence="5">polynucleotide adenylyltransferase</fullName>
        <ecNumber evidence="5">2.7.7.19</ecNumber>
    </recommendedName>
</protein>
<comment type="cofactor">
    <cofactor evidence="2">
        <name>Mg(2+)</name>
        <dbReference type="ChEBI" id="CHEBI:18420"/>
    </cofactor>
</comment>
<name>A0AAD7TNC8_9APHY</name>
<dbReference type="Pfam" id="PF04926">
    <property type="entry name" value="PAP_RNA-bind"/>
    <property type="match status" value="2"/>
</dbReference>
<dbReference type="GO" id="GO:0003723">
    <property type="term" value="F:RNA binding"/>
    <property type="evidence" value="ECO:0007669"/>
    <property type="project" value="UniProtKB-KW"/>
</dbReference>
<keyword evidence="8" id="KW-0479">Metal-binding</keyword>
<dbReference type="InterPro" id="IPR007012">
    <property type="entry name" value="PolA_pol_cen_dom"/>
</dbReference>
<dbReference type="Gene3D" id="1.10.1410.10">
    <property type="match status" value="2"/>
</dbReference>
<evidence type="ECO:0000259" key="16">
    <source>
        <dbReference type="Pfam" id="PF04926"/>
    </source>
</evidence>
<organism evidence="19 20">
    <name type="scientific">Trametes cubensis</name>
    <dbReference type="NCBI Taxonomy" id="1111947"/>
    <lineage>
        <taxon>Eukaryota</taxon>
        <taxon>Fungi</taxon>
        <taxon>Dikarya</taxon>
        <taxon>Basidiomycota</taxon>
        <taxon>Agaricomycotina</taxon>
        <taxon>Agaricomycetes</taxon>
        <taxon>Polyporales</taxon>
        <taxon>Polyporaceae</taxon>
        <taxon>Trametes</taxon>
    </lineage>
</organism>
<dbReference type="SUPFAM" id="SSF81631">
    <property type="entry name" value="PAP/OAS1 substrate-binding domain"/>
    <property type="match status" value="2"/>
</dbReference>
<reference evidence="19" key="1">
    <citation type="submission" date="2022-11" db="EMBL/GenBank/DDBJ databases">
        <title>Genome Sequence of Cubamyces cubensis.</title>
        <authorList>
            <person name="Buettner E."/>
        </authorList>
    </citation>
    <scope>NUCLEOTIDE SEQUENCE</scope>
    <source>
        <strain evidence="19">MPL-01</strain>
    </source>
</reference>
<keyword evidence="20" id="KW-1185">Reference proteome</keyword>
<feature type="domain" description="Poly(A) polymerase central" evidence="17">
    <location>
        <begin position="869"/>
        <end position="1014"/>
    </location>
</feature>
<keyword evidence="9" id="KW-0547">Nucleotide-binding</keyword>
<evidence type="ECO:0000259" key="18">
    <source>
        <dbReference type="Pfam" id="PF20750"/>
    </source>
</evidence>
<dbReference type="GO" id="GO:0005634">
    <property type="term" value="C:nucleus"/>
    <property type="evidence" value="ECO:0007669"/>
    <property type="project" value="UniProtKB-SubCell"/>
</dbReference>
<dbReference type="GO" id="GO:0031123">
    <property type="term" value="P:RNA 3'-end processing"/>
    <property type="evidence" value="ECO:0007669"/>
    <property type="project" value="InterPro"/>
</dbReference>
<evidence type="ECO:0000256" key="1">
    <source>
        <dbReference type="ARBA" id="ARBA00001936"/>
    </source>
</evidence>
<proteinExistence type="inferred from homology"/>
<feature type="domain" description="Poly(A) polymerase nucleotidyltransferase" evidence="18">
    <location>
        <begin position="9"/>
        <end position="202"/>
    </location>
</feature>
<dbReference type="SUPFAM" id="SSF55003">
    <property type="entry name" value="PAP/Archaeal CCA-adding enzyme, C-terminal domain"/>
    <property type="match status" value="2"/>
</dbReference>
<dbReference type="Proteomes" id="UP001215151">
    <property type="component" value="Unassembled WGS sequence"/>
</dbReference>
<evidence type="ECO:0000256" key="13">
    <source>
        <dbReference type="ARBA" id="ARBA00023211"/>
    </source>
</evidence>
<evidence type="ECO:0000256" key="9">
    <source>
        <dbReference type="ARBA" id="ARBA00022741"/>
    </source>
</evidence>
<comment type="similarity">
    <text evidence="4">Belongs to the poly(A) polymerase family.</text>
</comment>
<feature type="domain" description="Poly(A) polymerase central" evidence="17">
    <location>
        <begin position="207"/>
        <end position="351"/>
    </location>
</feature>
<evidence type="ECO:0000256" key="12">
    <source>
        <dbReference type="ARBA" id="ARBA00022884"/>
    </source>
</evidence>
<evidence type="ECO:0000256" key="10">
    <source>
        <dbReference type="ARBA" id="ARBA00022840"/>
    </source>
</evidence>
<feature type="domain" description="Poly(A) polymerase RNA-binding" evidence="16">
    <location>
        <begin position="354"/>
        <end position="541"/>
    </location>
</feature>
<dbReference type="GO" id="GO:0006397">
    <property type="term" value="P:mRNA processing"/>
    <property type="evidence" value="ECO:0007669"/>
    <property type="project" value="UniProtKB-KW"/>
</dbReference>
<dbReference type="InterPro" id="IPR007010">
    <property type="entry name" value="PolA_pol_RNA-bd_dom"/>
</dbReference>
<dbReference type="Gene3D" id="3.30.460.10">
    <property type="entry name" value="Beta Polymerase, domain 2"/>
    <property type="match status" value="2"/>
</dbReference>
<dbReference type="FunFam" id="3.30.460.10:FF:000002">
    <property type="entry name" value="Poly(A) polymerase alpha, putative"/>
    <property type="match status" value="2"/>
</dbReference>
<keyword evidence="10" id="KW-0067">ATP-binding</keyword>
<evidence type="ECO:0000256" key="14">
    <source>
        <dbReference type="ARBA" id="ARBA00023242"/>
    </source>
</evidence>
<evidence type="ECO:0000256" key="7">
    <source>
        <dbReference type="ARBA" id="ARBA00022679"/>
    </source>
</evidence>
<dbReference type="FunFam" id="1.10.1410.10:FF:000001">
    <property type="entry name" value="Putative poly(A) polymerase gamma"/>
    <property type="match status" value="2"/>
</dbReference>
<accession>A0AAD7TNC8</accession>
<keyword evidence="14" id="KW-0539">Nucleus</keyword>
<dbReference type="InterPro" id="IPR011068">
    <property type="entry name" value="NuclTrfase_I-like_C"/>
</dbReference>
<evidence type="ECO:0000259" key="17">
    <source>
        <dbReference type="Pfam" id="PF04928"/>
    </source>
</evidence>
<feature type="region of interest" description="Disordered" evidence="15">
    <location>
        <begin position="1248"/>
        <end position="1288"/>
    </location>
</feature>
<comment type="caution">
    <text evidence="19">The sequence shown here is derived from an EMBL/GenBank/DDBJ whole genome shotgun (WGS) entry which is preliminary data.</text>
</comment>
<feature type="region of interest" description="Disordered" evidence="15">
    <location>
        <begin position="1179"/>
        <end position="1214"/>
    </location>
</feature>
<evidence type="ECO:0000256" key="6">
    <source>
        <dbReference type="ARBA" id="ARBA00022664"/>
    </source>
</evidence>
<feature type="domain" description="Poly(A) polymerase nucleotidyltransferase" evidence="18">
    <location>
        <begin position="671"/>
        <end position="864"/>
    </location>
</feature>
<evidence type="ECO:0000256" key="8">
    <source>
        <dbReference type="ARBA" id="ARBA00022723"/>
    </source>
</evidence>
<evidence type="ECO:0000313" key="19">
    <source>
        <dbReference type="EMBL" id="KAJ8472671.1"/>
    </source>
</evidence>
<feature type="domain" description="Poly(A) polymerase RNA-binding" evidence="16">
    <location>
        <begin position="1016"/>
        <end position="1185"/>
    </location>
</feature>
<keyword evidence="7" id="KW-0808">Transferase</keyword>
<evidence type="ECO:0000256" key="2">
    <source>
        <dbReference type="ARBA" id="ARBA00001946"/>
    </source>
</evidence>
<evidence type="ECO:0000256" key="15">
    <source>
        <dbReference type="SAM" id="MobiDB-lite"/>
    </source>
</evidence>
<evidence type="ECO:0000313" key="20">
    <source>
        <dbReference type="Proteomes" id="UP001215151"/>
    </source>
</evidence>
<dbReference type="EC" id="2.7.7.19" evidence="5"/>
<feature type="region of interest" description="Disordered" evidence="15">
    <location>
        <begin position="1"/>
        <end position="25"/>
    </location>
</feature>
<dbReference type="PANTHER" id="PTHR10682:SF10">
    <property type="entry name" value="POLYNUCLEOTIDE ADENYLYLTRANSFERASE"/>
    <property type="match status" value="1"/>
</dbReference>
<dbReference type="GO" id="GO:1990817">
    <property type="term" value="F:poly(A) RNA polymerase activity"/>
    <property type="evidence" value="ECO:0007669"/>
    <property type="project" value="UniProtKB-EC"/>
</dbReference>
<dbReference type="Pfam" id="PF20750">
    <property type="entry name" value="PAP_NTPase"/>
    <property type="match status" value="2"/>
</dbReference>
<feature type="region of interest" description="Disordered" evidence="15">
    <location>
        <begin position="540"/>
        <end position="625"/>
    </location>
</feature>
<keyword evidence="12" id="KW-0694">RNA-binding</keyword>
<dbReference type="GO" id="GO:0005524">
    <property type="term" value="F:ATP binding"/>
    <property type="evidence" value="ECO:0007669"/>
    <property type="project" value="UniProtKB-KW"/>
</dbReference>
<dbReference type="PANTHER" id="PTHR10682">
    <property type="entry name" value="POLY A POLYMERASE"/>
    <property type="match status" value="1"/>
</dbReference>